<accession>A0A6M8T2S1</accession>
<dbReference type="Proteomes" id="UP000504844">
    <property type="component" value="Plasmid unnamed1"/>
</dbReference>
<reference evidence="10 11" key="1">
    <citation type="submission" date="2020-05" db="EMBL/GenBank/DDBJ databases">
        <title>Complete genome sequence of Deefgea sp. D17.</title>
        <authorList>
            <person name="Bae J.-W."/>
            <person name="Han J.E."/>
        </authorList>
    </citation>
    <scope>NUCLEOTIDE SEQUENCE [LARGE SCALE GENOMIC DNA]</scope>
    <source>
        <strain evidence="10 11">D17</strain>
        <plasmid evidence="10 11">unnamed1</plasmid>
    </source>
</reference>
<dbReference type="InterPro" id="IPR016067">
    <property type="entry name" value="S-AdoMet_deCO2ase_core"/>
</dbReference>
<protein>
    <submittedName>
        <fullName evidence="10">Adenosylmethionine decarboxylase</fullName>
        <ecNumber evidence="10">4.1.1.50</ecNumber>
    </submittedName>
</protein>
<proteinExistence type="predicted"/>
<dbReference type="EC" id="4.1.1.50" evidence="10"/>
<dbReference type="Gene3D" id="3.60.90.10">
    <property type="entry name" value="S-adenosylmethionine decarboxylase"/>
    <property type="match status" value="1"/>
</dbReference>
<sequence length="129" mass="14248">MDDTGYHYIIDMKVRSAAVLNSPLLLQRIFDEALLSFTVLKSDYFQFSGGGEGVTGFFLLSESHCSYHTYPENNYIAIDVFTCGKDPGNIAAILAKSLDAVTYNSRYILRGSKQAGLVMQQNKFAALTS</sequence>
<keyword evidence="8" id="KW-0704">Schiff base</keyword>
<dbReference type="PANTHER" id="PTHR33866:SF2">
    <property type="entry name" value="S-ADENOSYLMETHIONINE DECARBOXYLASE PROENZYME"/>
    <property type="match status" value="1"/>
</dbReference>
<dbReference type="EMBL" id="CP054144">
    <property type="protein sequence ID" value="QKJ68277.1"/>
    <property type="molecule type" value="Genomic_DNA"/>
</dbReference>
<keyword evidence="5" id="KW-0620">Polyamine biosynthesis</keyword>
<evidence type="ECO:0000256" key="1">
    <source>
        <dbReference type="ARBA" id="ARBA00001928"/>
    </source>
</evidence>
<keyword evidence="9" id="KW-0670">Pyruvate</keyword>
<evidence type="ECO:0000256" key="3">
    <source>
        <dbReference type="ARBA" id="ARBA00022813"/>
    </source>
</evidence>
<organism evidence="10 11">
    <name type="scientific">Deefgea piscis</name>
    <dbReference type="NCBI Taxonomy" id="2739061"/>
    <lineage>
        <taxon>Bacteria</taxon>
        <taxon>Pseudomonadati</taxon>
        <taxon>Pseudomonadota</taxon>
        <taxon>Betaproteobacteria</taxon>
        <taxon>Neisseriales</taxon>
        <taxon>Chitinibacteraceae</taxon>
        <taxon>Deefgea</taxon>
    </lineage>
</organism>
<dbReference type="RefSeq" id="WP_173534778.1">
    <property type="nucleotide sequence ID" value="NZ_CP054144.1"/>
</dbReference>
<dbReference type="PANTHER" id="PTHR33866">
    <property type="entry name" value="S-ADENOSYLMETHIONINE DECARBOXYLASE PROENZYME"/>
    <property type="match status" value="1"/>
</dbReference>
<evidence type="ECO:0000256" key="4">
    <source>
        <dbReference type="ARBA" id="ARBA00023066"/>
    </source>
</evidence>
<keyword evidence="11" id="KW-1185">Reference proteome</keyword>
<evidence type="ECO:0000256" key="2">
    <source>
        <dbReference type="ARBA" id="ARBA00022793"/>
    </source>
</evidence>
<keyword evidence="4" id="KW-0745">Spermidine biosynthesis</keyword>
<evidence type="ECO:0000256" key="8">
    <source>
        <dbReference type="ARBA" id="ARBA00023270"/>
    </source>
</evidence>
<dbReference type="InterPro" id="IPR017716">
    <property type="entry name" value="S-AdoMet_deCOase_pro-enz"/>
</dbReference>
<dbReference type="AlphaFoldDB" id="A0A6M8T2S1"/>
<keyword evidence="6" id="KW-0865">Zymogen</keyword>
<keyword evidence="3" id="KW-0068">Autocatalytic cleavage</keyword>
<name>A0A6M8T2S1_9NEIS</name>
<dbReference type="GO" id="GO:0004014">
    <property type="term" value="F:adenosylmethionine decarboxylase activity"/>
    <property type="evidence" value="ECO:0007669"/>
    <property type="project" value="UniProtKB-EC"/>
</dbReference>
<dbReference type="SUPFAM" id="SSF56276">
    <property type="entry name" value="S-adenosylmethionine decarboxylase"/>
    <property type="match status" value="1"/>
</dbReference>
<keyword evidence="7 10" id="KW-0456">Lyase</keyword>
<gene>
    <name evidence="10" type="primary">speD</name>
    <name evidence="10" type="ORF">HQN60_15815</name>
</gene>
<evidence type="ECO:0000256" key="6">
    <source>
        <dbReference type="ARBA" id="ARBA00023145"/>
    </source>
</evidence>
<comment type="cofactor">
    <cofactor evidence="1">
        <name>pyruvate</name>
        <dbReference type="ChEBI" id="CHEBI:15361"/>
    </cofactor>
</comment>
<evidence type="ECO:0000256" key="7">
    <source>
        <dbReference type="ARBA" id="ARBA00023239"/>
    </source>
</evidence>
<keyword evidence="2" id="KW-0210">Decarboxylase</keyword>
<keyword evidence="10" id="KW-0614">Plasmid</keyword>
<evidence type="ECO:0000256" key="9">
    <source>
        <dbReference type="ARBA" id="ARBA00023317"/>
    </source>
</evidence>
<evidence type="ECO:0000313" key="11">
    <source>
        <dbReference type="Proteomes" id="UP000504844"/>
    </source>
</evidence>
<evidence type="ECO:0000256" key="5">
    <source>
        <dbReference type="ARBA" id="ARBA00023115"/>
    </source>
</evidence>
<dbReference type="Pfam" id="PF02675">
    <property type="entry name" value="AdoMet_dc"/>
    <property type="match status" value="1"/>
</dbReference>
<evidence type="ECO:0000313" key="10">
    <source>
        <dbReference type="EMBL" id="QKJ68277.1"/>
    </source>
</evidence>
<dbReference type="GO" id="GO:0005829">
    <property type="term" value="C:cytosol"/>
    <property type="evidence" value="ECO:0007669"/>
    <property type="project" value="TreeGrafter"/>
</dbReference>
<dbReference type="KEGG" id="dee:HQN60_15815"/>
<dbReference type="GO" id="GO:0008295">
    <property type="term" value="P:spermidine biosynthetic process"/>
    <property type="evidence" value="ECO:0007669"/>
    <property type="project" value="UniProtKB-KW"/>
</dbReference>
<geneLocation type="plasmid" evidence="10 11">
    <name>unnamed1</name>
</geneLocation>
<dbReference type="InterPro" id="IPR003826">
    <property type="entry name" value="AdoMetDC_fam_prok"/>
</dbReference>
<dbReference type="NCBIfam" id="TIGR03330">
    <property type="entry name" value="SAM_DCase_Bsu"/>
    <property type="match status" value="1"/>
</dbReference>